<evidence type="ECO:0000313" key="2">
    <source>
        <dbReference type="EMBL" id="SHH06376.1"/>
    </source>
</evidence>
<proteinExistence type="predicted"/>
<evidence type="ECO:0000313" key="3">
    <source>
        <dbReference type="Proteomes" id="UP000189796"/>
    </source>
</evidence>
<dbReference type="PANTHER" id="PTHR35862:SF1">
    <property type="entry name" value="FELS-2 PROPHAGE PROTEIN"/>
    <property type="match status" value="1"/>
</dbReference>
<dbReference type="PANTHER" id="PTHR35862">
    <property type="entry name" value="FELS-2 PROPHAGE PROTEIN"/>
    <property type="match status" value="1"/>
</dbReference>
<dbReference type="EMBL" id="LT670817">
    <property type="protein sequence ID" value="SHH06376.1"/>
    <property type="molecule type" value="Genomic_DNA"/>
</dbReference>
<dbReference type="InterPro" id="IPR058530">
    <property type="entry name" value="Baseplate_J-like_C"/>
</dbReference>
<evidence type="ECO:0000259" key="1">
    <source>
        <dbReference type="Pfam" id="PF26079"/>
    </source>
</evidence>
<dbReference type="PIRSF" id="PIRSF020481">
    <property type="entry name" value="BAP"/>
    <property type="match status" value="1"/>
</dbReference>
<dbReference type="InterPro" id="IPR052726">
    <property type="entry name" value="Phage_Baseplate_Hub"/>
</dbReference>
<dbReference type="RefSeq" id="WP_079602528.1">
    <property type="nucleotide sequence ID" value="NZ_LT670817.1"/>
</dbReference>
<dbReference type="InterPro" id="IPR014507">
    <property type="entry name" value="Baseplate_assembly_J_pred"/>
</dbReference>
<sequence length="291" mass="31186">MPNYTSPALYIDFARLPPPDVIETISFETLLSQYQADVVSKNDKLAAAVKLEQSPTNVILEAEAYGEMLVRARVNAAARAVMLAFSKGADLDNLAAFFGCERLAGETDDSLRRRAQLAPEAFTTAGSEGAYIYQTLTSDVRIRDATAVKMNNFGGVRVSVMQSGSDPVPTTDIIYNVVNRLNSKGIKPLTDVISVVPVKVIKQQIVANISLYPGPDAALVMADIGTALNKVRANVSLIGRDLTRSAIISALNQEGVQSVDLISPAQNVVVDTSQCALIESATVTPLPFRVE</sequence>
<dbReference type="Proteomes" id="UP000189796">
    <property type="component" value="Chromosome I"/>
</dbReference>
<dbReference type="AlphaFoldDB" id="A0A1M5PXF3"/>
<organism evidence="2 3">
    <name type="scientific">Bradyrhizobium erythrophlei</name>
    <dbReference type="NCBI Taxonomy" id="1437360"/>
    <lineage>
        <taxon>Bacteria</taxon>
        <taxon>Pseudomonadati</taxon>
        <taxon>Pseudomonadota</taxon>
        <taxon>Alphaproteobacteria</taxon>
        <taxon>Hyphomicrobiales</taxon>
        <taxon>Nitrobacteraceae</taxon>
        <taxon>Bradyrhizobium</taxon>
    </lineage>
</organism>
<protein>
    <submittedName>
        <fullName evidence="2">Phage-related baseplate assembly protein</fullName>
    </submittedName>
</protein>
<gene>
    <name evidence="2" type="ORF">SAMN05443248_3549</name>
</gene>
<dbReference type="Pfam" id="PF26079">
    <property type="entry name" value="Baseplate_J_C"/>
    <property type="match status" value="1"/>
</dbReference>
<name>A0A1M5PXF3_9BRAD</name>
<reference evidence="2 3" key="1">
    <citation type="submission" date="2016-11" db="EMBL/GenBank/DDBJ databases">
        <authorList>
            <person name="Jaros S."/>
            <person name="Januszkiewicz K."/>
            <person name="Wedrychowicz H."/>
        </authorList>
    </citation>
    <scope>NUCLEOTIDE SEQUENCE [LARGE SCALE GENOMIC DNA]</scope>
    <source>
        <strain evidence="2 3">GAS138</strain>
    </source>
</reference>
<feature type="domain" description="Baseplate J-like C-terminal" evidence="1">
    <location>
        <begin position="204"/>
        <end position="282"/>
    </location>
</feature>
<dbReference type="OrthoDB" id="9793802at2"/>
<accession>A0A1M5PXF3</accession>